<evidence type="ECO:0000256" key="1">
    <source>
        <dbReference type="SAM" id="SignalP"/>
    </source>
</evidence>
<reference evidence="3" key="1">
    <citation type="submission" date="2021-01" db="EMBL/GenBank/DDBJ databases">
        <title>Fulvivirga kasyanovii gen. nov., sp nov., a novel member of the phylum Bacteroidetes isolated from seawater in a mussel farm.</title>
        <authorList>
            <person name="Zhao L.-H."/>
            <person name="Wang Z.-J."/>
        </authorList>
    </citation>
    <scope>NUCLEOTIDE SEQUENCE</scope>
    <source>
        <strain evidence="3">2943</strain>
    </source>
</reference>
<comment type="caution">
    <text evidence="3">The sequence shown here is derived from an EMBL/GenBank/DDBJ whole genome shotgun (WGS) entry which is preliminary data.</text>
</comment>
<proteinExistence type="predicted"/>
<dbReference type="Proteomes" id="UP000659388">
    <property type="component" value="Unassembled WGS sequence"/>
</dbReference>
<feature type="chain" id="PRO_5038140983" evidence="1">
    <location>
        <begin position="27"/>
        <end position="281"/>
    </location>
</feature>
<protein>
    <submittedName>
        <fullName evidence="3">Glucosaminidase domain-containing protein</fullName>
    </submittedName>
</protein>
<dbReference type="AlphaFoldDB" id="A0A937K0L9"/>
<keyword evidence="4" id="KW-1185">Reference proteome</keyword>
<gene>
    <name evidence="3" type="ORF">JL102_06255</name>
</gene>
<feature type="signal peptide" evidence="1">
    <location>
        <begin position="1"/>
        <end position="26"/>
    </location>
</feature>
<dbReference type="Gene3D" id="1.10.530.10">
    <property type="match status" value="1"/>
</dbReference>
<dbReference type="InterPro" id="IPR002901">
    <property type="entry name" value="MGlyc_endo_b_GlcNAc-like_dom"/>
</dbReference>
<feature type="domain" description="Mannosyl-glycoprotein endo-beta-N-acetylglucosamidase-like" evidence="2">
    <location>
        <begin position="109"/>
        <end position="247"/>
    </location>
</feature>
<dbReference type="Pfam" id="PF01832">
    <property type="entry name" value="Glucosaminidase"/>
    <property type="match status" value="1"/>
</dbReference>
<dbReference type="PANTHER" id="PTHR40572">
    <property type="entry name" value="PROTEIN BAX"/>
    <property type="match status" value="1"/>
</dbReference>
<sequence length="281" mass="32801">MRNIKSSRIATVLLCLGILLCTSSCEDDPLLKTPFVIVRSAADILPVSEKWVRPVIYFNEFSFDQLSLKKKKKKFIEMILPSVLQVKHNISIDRKRIGDIMWSQQNNKQVQESDSLFLADYIDRFNAKDAKDLYNRLATHPTSIVLAQAAVESGWGTSRFFVEGNNIFGIWSYSSEEERMQALHNRGDQSIYVRSYKDINGSIEDYFYMLARSSAYKEFRKERVKPKEPTKLTYFLKNYSELRYTYVSRLNLLINKNNLTQYDSLTLDPSYYHDGEKILPY</sequence>
<evidence type="ECO:0000259" key="2">
    <source>
        <dbReference type="SMART" id="SM00047"/>
    </source>
</evidence>
<dbReference type="InterPro" id="IPR053195">
    <property type="entry name" value="Bax-like"/>
</dbReference>
<dbReference type="EMBL" id="JAESIY010000003">
    <property type="protein sequence ID" value="MBL3655722.1"/>
    <property type="molecule type" value="Genomic_DNA"/>
</dbReference>
<dbReference type="PANTHER" id="PTHR40572:SF1">
    <property type="entry name" value="PROTEIN BAX"/>
    <property type="match status" value="1"/>
</dbReference>
<keyword evidence="1" id="KW-0732">Signal</keyword>
<dbReference type="RefSeq" id="WP_202243407.1">
    <property type="nucleotide sequence ID" value="NZ_JAESIY010000003.1"/>
</dbReference>
<evidence type="ECO:0000313" key="4">
    <source>
        <dbReference type="Proteomes" id="UP000659388"/>
    </source>
</evidence>
<name>A0A937K0L9_9BACT</name>
<dbReference type="GO" id="GO:0004040">
    <property type="term" value="F:amidase activity"/>
    <property type="evidence" value="ECO:0007669"/>
    <property type="project" value="InterPro"/>
</dbReference>
<accession>A0A937K0L9</accession>
<evidence type="ECO:0000313" key="3">
    <source>
        <dbReference type="EMBL" id="MBL3655722.1"/>
    </source>
</evidence>
<dbReference type="SMART" id="SM00047">
    <property type="entry name" value="LYZ2"/>
    <property type="match status" value="1"/>
</dbReference>
<organism evidence="3 4">
    <name type="scientific">Fulvivirga sediminis</name>
    <dbReference type="NCBI Taxonomy" id="2803949"/>
    <lineage>
        <taxon>Bacteria</taxon>
        <taxon>Pseudomonadati</taxon>
        <taxon>Bacteroidota</taxon>
        <taxon>Cytophagia</taxon>
        <taxon>Cytophagales</taxon>
        <taxon>Fulvivirgaceae</taxon>
        <taxon>Fulvivirga</taxon>
    </lineage>
</organism>